<evidence type="ECO:0000313" key="1">
    <source>
        <dbReference type="EMBL" id="RJE19892.1"/>
    </source>
</evidence>
<protein>
    <submittedName>
        <fullName evidence="1">Uncharacterized protein</fullName>
    </submittedName>
</protein>
<accession>A0A3A2Z9W7</accession>
<sequence>MTPTATHRIAPSSTGAPPLMNATQFANHIDHLRQILSGFPVTPREIFLSDESSNQVTVWATSLANFRDEVKDNGIPDEEWGYRGEYIFVLSLDESRERVQDVLEFVDSLGTERLRGLMRRARGNLERTKEEKE</sequence>
<keyword evidence="2" id="KW-1185">Reference proteome</keyword>
<evidence type="ECO:0000313" key="2">
    <source>
        <dbReference type="Proteomes" id="UP000266188"/>
    </source>
</evidence>
<dbReference type="EMBL" id="MVGC01000360">
    <property type="protein sequence ID" value="RJE19892.1"/>
    <property type="molecule type" value="Genomic_DNA"/>
</dbReference>
<reference evidence="2" key="1">
    <citation type="submission" date="2017-02" db="EMBL/GenBank/DDBJ databases">
        <authorList>
            <person name="Tafer H."/>
            <person name="Lopandic K."/>
        </authorList>
    </citation>
    <scope>NUCLEOTIDE SEQUENCE [LARGE SCALE GENOMIC DNA]</scope>
    <source>
        <strain evidence="2">CBS 366.77</strain>
    </source>
</reference>
<dbReference type="Proteomes" id="UP000266188">
    <property type="component" value="Unassembled WGS sequence"/>
</dbReference>
<dbReference type="STRING" id="2070753.A0A3A2Z9W7"/>
<organism evidence="1 2">
    <name type="scientific">Aspergillus sclerotialis</name>
    <dbReference type="NCBI Taxonomy" id="2070753"/>
    <lineage>
        <taxon>Eukaryota</taxon>
        <taxon>Fungi</taxon>
        <taxon>Dikarya</taxon>
        <taxon>Ascomycota</taxon>
        <taxon>Pezizomycotina</taxon>
        <taxon>Eurotiomycetes</taxon>
        <taxon>Eurotiomycetidae</taxon>
        <taxon>Eurotiales</taxon>
        <taxon>Aspergillaceae</taxon>
        <taxon>Aspergillus</taxon>
        <taxon>Aspergillus subgen. Polypaecilum</taxon>
    </lineage>
</organism>
<dbReference type="OrthoDB" id="3758478at2759"/>
<proteinExistence type="predicted"/>
<dbReference type="AlphaFoldDB" id="A0A3A2Z9W7"/>
<gene>
    <name evidence="1" type="ORF">PHISCL_07783</name>
</gene>
<name>A0A3A2Z9W7_9EURO</name>
<comment type="caution">
    <text evidence="1">The sequence shown here is derived from an EMBL/GenBank/DDBJ whole genome shotgun (WGS) entry which is preliminary data.</text>
</comment>